<comment type="subcellular location">
    <subcellularLocation>
        <location evidence="2">Cell membrane</location>
        <topology evidence="2">Multi-pass membrane protein</topology>
    </subcellularLocation>
</comment>
<dbReference type="Proteomes" id="UP000198755">
    <property type="component" value="Unassembled WGS sequence"/>
</dbReference>
<feature type="transmembrane region" description="Helical" evidence="20">
    <location>
        <begin position="176"/>
        <end position="198"/>
    </location>
</feature>
<comment type="similarity">
    <text evidence="5 18">Belongs to the CDS family.</text>
</comment>
<feature type="transmembrane region" description="Helical" evidence="20">
    <location>
        <begin position="153"/>
        <end position="169"/>
    </location>
</feature>
<dbReference type="STRING" id="1612308.SAMN05444581_101526"/>
<keyword evidence="11 18" id="KW-0812">Transmembrane</keyword>
<feature type="transmembrane region" description="Helical" evidence="20">
    <location>
        <begin position="79"/>
        <end position="97"/>
    </location>
</feature>
<evidence type="ECO:0000313" key="22">
    <source>
        <dbReference type="Proteomes" id="UP000198755"/>
    </source>
</evidence>
<evidence type="ECO:0000256" key="10">
    <source>
        <dbReference type="ARBA" id="ARBA00022679"/>
    </source>
</evidence>
<keyword evidence="12 18" id="KW-0548">Nucleotidyltransferase</keyword>
<evidence type="ECO:0000256" key="12">
    <source>
        <dbReference type="ARBA" id="ARBA00022695"/>
    </source>
</evidence>
<comment type="pathway">
    <text evidence="4">Lipid metabolism.</text>
</comment>
<keyword evidence="16" id="KW-0594">Phospholipid biosynthesis</keyword>
<evidence type="ECO:0000256" key="20">
    <source>
        <dbReference type="SAM" id="Phobius"/>
    </source>
</evidence>
<keyword evidence="14" id="KW-0443">Lipid metabolism</keyword>
<evidence type="ECO:0000256" key="16">
    <source>
        <dbReference type="ARBA" id="ARBA00023209"/>
    </source>
</evidence>
<evidence type="ECO:0000256" key="13">
    <source>
        <dbReference type="ARBA" id="ARBA00022989"/>
    </source>
</evidence>
<evidence type="ECO:0000256" key="3">
    <source>
        <dbReference type="ARBA" id="ARBA00005119"/>
    </source>
</evidence>
<keyword evidence="9" id="KW-0444">Lipid biosynthesis</keyword>
<evidence type="ECO:0000256" key="18">
    <source>
        <dbReference type="RuleBase" id="RU003938"/>
    </source>
</evidence>
<proteinExistence type="inferred from homology"/>
<evidence type="ECO:0000256" key="14">
    <source>
        <dbReference type="ARBA" id="ARBA00023098"/>
    </source>
</evidence>
<evidence type="ECO:0000313" key="21">
    <source>
        <dbReference type="EMBL" id="SFK05353.1"/>
    </source>
</evidence>
<evidence type="ECO:0000256" key="5">
    <source>
        <dbReference type="ARBA" id="ARBA00010185"/>
    </source>
</evidence>
<evidence type="ECO:0000256" key="17">
    <source>
        <dbReference type="ARBA" id="ARBA00023264"/>
    </source>
</evidence>
<feature type="region of interest" description="Disordered" evidence="19">
    <location>
        <begin position="1"/>
        <end position="45"/>
    </location>
</feature>
<dbReference type="AlphaFoldDB" id="A0A1I3WDT3"/>
<gene>
    <name evidence="21" type="ORF">SAMN05444581_101526</name>
</gene>
<keyword evidence="17" id="KW-1208">Phospholipid metabolism</keyword>
<dbReference type="EMBL" id="FOSN01000001">
    <property type="protein sequence ID" value="SFK05353.1"/>
    <property type="molecule type" value="Genomic_DNA"/>
</dbReference>
<dbReference type="RefSeq" id="WP_244532044.1">
    <property type="nucleotide sequence ID" value="NZ_FOSN01000001.1"/>
</dbReference>
<evidence type="ECO:0000256" key="11">
    <source>
        <dbReference type="ARBA" id="ARBA00022692"/>
    </source>
</evidence>
<dbReference type="EC" id="2.7.7.41" evidence="6 18"/>
<dbReference type="InterPro" id="IPR000374">
    <property type="entry name" value="PC_trans"/>
</dbReference>
<reference evidence="21 22" key="1">
    <citation type="submission" date="2016-10" db="EMBL/GenBank/DDBJ databases">
        <authorList>
            <person name="de Groot N.N."/>
        </authorList>
    </citation>
    <scope>NUCLEOTIDE SEQUENCE [LARGE SCALE GENOMIC DNA]</scope>
    <source>
        <strain evidence="21 22">NE2</strain>
    </source>
</reference>
<protein>
    <recommendedName>
        <fullName evidence="7 18">Phosphatidate cytidylyltransferase</fullName>
        <ecNumber evidence="6 18">2.7.7.41</ecNumber>
    </recommendedName>
</protein>
<keyword evidence="8" id="KW-1003">Cell membrane</keyword>
<accession>A0A1I3WDT3</accession>
<keyword evidence="22" id="KW-1185">Reference proteome</keyword>
<dbReference type="GO" id="GO:0005886">
    <property type="term" value="C:plasma membrane"/>
    <property type="evidence" value="ECO:0007669"/>
    <property type="project" value="UniProtKB-SubCell"/>
</dbReference>
<organism evidence="21 22">
    <name type="scientific">Methylocapsa palsarum</name>
    <dbReference type="NCBI Taxonomy" id="1612308"/>
    <lineage>
        <taxon>Bacteria</taxon>
        <taxon>Pseudomonadati</taxon>
        <taxon>Pseudomonadota</taxon>
        <taxon>Alphaproteobacteria</taxon>
        <taxon>Hyphomicrobiales</taxon>
        <taxon>Beijerinckiaceae</taxon>
        <taxon>Methylocapsa</taxon>
    </lineage>
</organism>
<dbReference type="GO" id="GO:0016024">
    <property type="term" value="P:CDP-diacylglycerol biosynthetic process"/>
    <property type="evidence" value="ECO:0007669"/>
    <property type="project" value="UniProtKB-UniPathway"/>
</dbReference>
<evidence type="ECO:0000256" key="9">
    <source>
        <dbReference type="ARBA" id="ARBA00022516"/>
    </source>
</evidence>
<dbReference type="PROSITE" id="PS01315">
    <property type="entry name" value="CDS"/>
    <property type="match status" value="1"/>
</dbReference>
<evidence type="ECO:0000256" key="6">
    <source>
        <dbReference type="ARBA" id="ARBA00012487"/>
    </source>
</evidence>
<keyword evidence="13 20" id="KW-1133">Transmembrane helix</keyword>
<keyword evidence="15 20" id="KW-0472">Membrane</keyword>
<comment type="catalytic activity">
    <reaction evidence="1 18">
        <text>a 1,2-diacyl-sn-glycero-3-phosphate + CTP + H(+) = a CDP-1,2-diacyl-sn-glycerol + diphosphate</text>
        <dbReference type="Rhea" id="RHEA:16229"/>
        <dbReference type="ChEBI" id="CHEBI:15378"/>
        <dbReference type="ChEBI" id="CHEBI:33019"/>
        <dbReference type="ChEBI" id="CHEBI:37563"/>
        <dbReference type="ChEBI" id="CHEBI:58332"/>
        <dbReference type="ChEBI" id="CHEBI:58608"/>
        <dbReference type="EC" id="2.7.7.41"/>
    </reaction>
</comment>
<dbReference type="Pfam" id="PF01148">
    <property type="entry name" value="CTP_transf_1"/>
    <property type="match status" value="1"/>
</dbReference>
<evidence type="ECO:0000256" key="1">
    <source>
        <dbReference type="ARBA" id="ARBA00001698"/>
    </source>
</evidence>
<keyword evidence="10 18" id="KW-0808">Transferase</keyword>
<feature type="transmembrane region" description="Helical" evidence="20">
    <location>
        <begin position="204"/>
        <end position="223"/>
    </location>
</feature>
<feature type="compositionally biased region" description="Polar residues" evidence="19">
    <location>
        <begin position="29"/>
        <end position="40"/>
    </location>
</feature>
<comment type="pathway">
    <text evidence="3 18">Phospholipid metabolism; CDP-diacylglycerol biosynthesis; CDP-diacylglycerol from sn-glycerol 3-phosphate: step 3/3.</text>
</comment>
<dbReference type="GO" id="GO:0004605">
    <property type="term" value="F:phosphatidate cytidylyltransferase activity"/>
    <property type="evidence" value="ECO:0007669"/>
    <property type="project" value="UniProtKB-EC"/>
</dbReference>
<sequence>MSKARGKPVRFSNANGKSGAKASLPNGKPTATSAAQTGNETGDAPAEKLHAALTTAAPPYSAHYAPTQDLSTSKKMSDLLPRAASSLVLMALALGSVWLGGEAFSVIWLAAAFAIVYEWQSIIATARLLPRILIAGLALVLAGQFASKGSPGFASYIIALGGVFAASTAGQGRRIWAFAGLAYAGALLVSVTALYHSAAFGAGFILWLFATVWGTDVFAYFGGRMIGGPKLWPQISPSKTWSGTLLGVFAGALIGSAVGFGGIGHSIATPQLFGLGLLTALVSQGGDLFESWVKRYFGVKDSSVLIPGHGGFMDRLDGFAAAAACAALVAASRHML</sequence>
<feature type="transmembrane region" description="Helical" evidence="20">
    <location>
        <begin position="244"/>
        <end position="267"/>
    </location>
</feature>
<evidence type="ECO:0000256" key="19">
    <source>
        <dbReference type="SAM" id="MobiDB-lite"/>
    </source>
</evidence>
<evidence type="ECO:0000256" key="2">
    <source>
        <dbReference type="ARBA" id="ARBA00004651"/>
    </source>
</evidence>
<evidence type="ECO:0000256" key="8">
    <source>
        <dbReference type="ARBA" id="ARBA00022475"/>
    </source>
</evidence>
<name>A0A1I3WDT3_9HYPH</name>
<dbReference type="PANTHER" id="PTHR46382:SF1">
    <property type="entry name" value="PHOSPHATIDATE CYTIDYLYLTRANSFERASE"/>
    <property type="match status" value="1"/>
</dbReference>
<feature type="transmembrane region" description="Helical" evidence="20">
    <location>
        <begin position="128"/>
        <end position="147"/>
    </location>
</feature>
<dbReference type="UniPathway" id="UPA00557">
    <property type="reaction ID" value="UER00614"/>
</dbReference>
<dbReference type="PANTHER" id="PTHR46382">
    <property type="entry name" value="PHOSPHATIDATE CYTIDYLYLTRANSFERASE"/>
    <property type="match status" value="1"/>
</dbReference>
<evidence type="ECO:0000256" key="15">
    <source>
        <dbReference type="ARBA" id="ARBA00023136"/>
    </source>
</evidence>
<evidence type="ECO:0000256" key="4">
    <source>
        <dbReference type="ARBA" id="ARBA00005189"/>
    </source>
</evidence>
<evidence type="ECO:0000256" key="7">
    <source>
        <dbReference type="ARBA" id="ARBA00019373"/>
    </source>
</evidence>